<sequence length="305" mass="33792">MPSVAAREPGHVQEGAEAGAVFGAAPARAGTGQTSASGIAAALLPDDTPVDHVIAQLDMAARAGDAQAACRIGNELMRCEKLRYWETREWSEEFVRRAAGQEGIDRLLPEMTQAIERGQRLAESCARVDARLRRELPRYHLVAALQGDVHSAAQFVSMATQPRDLVRDPQLYAMYRLHAWRLFRLAFDAGHPDVLLAWSGASSGANALGGVIPEEWRKPEVASALFRRVYLGGEDWREVQGRPLRPEQVDEVESIYRRHFEHSPWEPQFPQLAGRPDDLGERLLQEISEPLRLKSCAASTAPYSP</sequence>
<protein>
    <submittedName>
        <fullName evidence="1">Uncharacterized protein</fullName>
    </submittedName>
</protein>
<organism evidence="1 2">
    <name type="scientific">Aquimonas voraii</name>
    <dbReference type="NCBI Taxonomy" id="265719"/>
    <lineage>
        <taxon>Bacteria</taxon>
        <taxon>Pseudomonadati</taxon>
        <taxon>Pseudomonadota</taxon>
        <taxon>Gammaproteobacteria</taxon>
        <taxon>Lysobacterales</taxon>
        <taxon>Lysobacteraceae</taxon>
        <taxon>Aquimonas</taxon>
    </lineage>
</organism>
<name>A0A1G6XC97_9GAMM</name>
<dbReference type="EMBL" id="FNAG01000006">
    <property type="protein sequence ID" value="SDD75834.1"/>
    <property type="molecule type" value="Genomic_DNA"/>
</dbReference>
<proteinExistence type="predicted"/>
<evidence type="ECO:0000313" key="2">
    <source>
        <dbReference type="Proteomes" id="UP000199603"/>
    </source>
</evidence>
<evidence type="ECO:0000313" key="1">
    <source>
        <dbReference type="EMBL" id="SDD75834.1"/>
    </source>
</evidence>
<keyword evidence="2" id="KW-1185">Reference proteome</keyword>
<dbReference type="Proteomes" id="UP000199603">
    <property type="component" value="Unassembled WGS sequence"/>
</dbReference>
<dbReference type="AlphaFoldDB" id="A0A1G6XC97"/>
<gene>
    <name evidence="1" type="ORF">SAMN04488509_106162</name>
</gene>
<accession>A0A1G6XC97</accession>
<reference evidence="1 2" key="1">
    <citation type="submission" date="2016-10" db="EMBL/GenBank/DDBJ databases">
        <authorList>
            <person name="de Groot N.N."/>
        </authorList>
    </citation>
    <scope>NUCLEOTIDE SEQUENCE [LARGE SCALE GENOMIC DNA]</scope>
    <source>
        <strain evidence="1 2">DSM 16957</strain>
    </source>
</reference>